<feature type="transmembrane region" description="Helical" evidence="6">
    <location>
        <begin position="469"/>
        <end position="491"/>
    </location>
</feature>
<dbReference type="Pfam" id="PF00560">
    <property type="entry name" value="LRR_1"/>
    <property type="match status" value="1"/>
</dbReference>
<organism evidence="7 8">
    <name type="scientific">Seminavis robusta</name>
    <dbReference type="NCBI Taxonomy" id="568900"/>
    <lineage>
        <taxon>Eukaryota</taxon>
        <taxon>Sar</taxon>
        <taxon>Stramenopiles</taxon>
        <taxon>Ochrophyta</taxon>
        <taxon>Bacillariophyta</taxon>
        <taxon>Bacillariophyceae</taxon>
        <taxon>Bacillariophycidae</taxon>
        <taxon>Naviculales</taxon>
        <taxon>Naviculaceae</taxon>
        <taxon>Seminavis</taxon>
    </lineage>
</organism>
<feature type="compositionally biased region" description="Low complexity" evidence="5">
    <location>
        <begin position="88"/>
        <end position="105"/>
    </location>
</feature>
<keyword evidence="7" id="KW-0675">Receptor</keyword>
<keyword evidence="7" id="KW-0808">Transferase</keyword>
<evidence type="ECO:0000256" key="2">
    <source>
        <dbReference type="ARBA" id="ARBA00022729"/>
    </source>
</evidence>
<evidence type="ECO:0000256" key="5">
    <source>
        <dbReference type="SAM" id="MobiDB-lite"/>
    </source>
</evidence>
<dbReference type="PANTHER" id="PTHR47988">
    <property type="entry name" value="SOMATIC EMBRYOGENESIS RECEPTOR KINASE 1"/>
    <property type="match status" value="1"/>
</dbReference>
<sequence length="1082" mass="115044">MSSSEAREPDFGAHDNLVDEMTSDSVAHQGDNGNGEEEEIRARDDAEAVQASDGSEEGSRHEHLETVCRRMDEEVDAKLQASGRTSDARTPTATAAKSTPTTTAATRMMGELDAKLVATACTGSRNRNGTSAARSPVAAAAASTSAEDNGNGAEAEIRASDDIRGDAEAAEDSDESAEGSRREHLEATCRMMDAEVDAKLEASGRTSDARTPTAIVATRMMNEMDAKLAATGRNPAHTPTATAATVSLAATAATRMMDDLDAKLAAPGSVAATAPMAATPNNASADGVLSAVVANKEAVLSDIQPLPSPNGGGVPSAASSHDSTALSSIVTSLPNLNATPTSDLPAASGVSSSKASSQADTPGVSANPPGAYAVQTTRRPAAFSGSANSIATSVTTATSTTTAAPQTNGVVYHQDITEESTADQDLAVANPVSHNTLMGGDLTLPYAEAMDDTKRRVVEEEHVQRRNQWLCLGGLLAFLIFSAVALVLVGVKMQNTETDNELGETAAQPTSPPTQSPTMTVEATIMALLPHYTVDAILEGETPQASAYAWLLDDPNLLSYPTWRVHQRLALATLYYATHGDEWLNNTNWLSYSSHECAWHSSSLSYHVWEEAYYTPELWMDHLTGNSTGPCHDDNDDTSSSSSEEEEQQKYIHLHFISNNLKGTLPLELYWLTSLQSLSLVTNPIEGTISSQVGRLSNLQSLNLVSMDLAGSLPSEVGLLTQLSFLVLYTNKLSGSIPSEIGLLQELGEMLLEENSFTGTIPTEIGLLDKVWKMYLDTNPLSGTLPSEFGLLSSSMENLQIWGTPIAGPIPSELGSLSRLTKLDIAENALTGTIPVELLTNTSHLKKLYLFDNHLTGTIPTEVGLMKNVTGISLTRNTLTGTLPTVFSLLPDLRYLLLQHNELSGEINTEIGLCSSLAYFSVGNNNMWGSIPHEIMGLSSMEALGLFTNAFTGQIPSGFGLMTNMSTFLVQSNSFSGKIPSEIGQWQELWELDLSDNNFEGSIPQEVANLTTSSSILHLWNISSNPLLTGVLPVELCEAPQDDIDIVYDCTDSLCGCECNCTTTMMNATTSSSNSTTNSTNF</sequence>
<keyword evidence="6" id="KW-1133">Transmembrane helix</keyword>
<dbReference type="FunFam" id="3.80.10.10:FF:000095">
    <property type="entry name" value="LRR receptor-like serine/threonine-protein kinase GSO1"/>
    <property type="match status" value="1"/>
</dbReference>
<dbReference type="EMBL" id="CAICTM010000268">
    <property type="protein sequence ID" value="CAB9506513.1"/>
    <property type="molecule type" value="Genomic_DNA"/>
</dbReference>
<protein>
    <submittedName>
        <fullName evidence="7">LRR receptor-like serine threonine-protein kinase</fullName>
    </submittedName>
</protein>
<dbReference type="GO" id="GO:0016301">
    <property type="term" value="F:kinase activity"/>
    <property type="evidence" value="ECO:0007669"/>
    <property type="project" value="UniProtKB-KW"/>
</dbReference>
<dbReference type="AlphaFoldDB" id="A0A9N8H9B5"/>
<feature type="compositionally biased region" description="Basic and acidic residues" evidence="5">
    <location>
        <begin position="155"/>
        <end position="167"/>
    </location>
</feature>
<evidence type="ECO:0000256" key="6">
    <source>
        <dbReference type="SAM" id="Phobius"/>
    </source>
</evidence>
<keyword evidence="8" id="KW-1185">Reference proteome</keyword>
<feature type="compositionally biased region" description="Basic and acidic residues" evidence="5">
    <location>
        <begin position="57"/>
        <end position="72"/>
    </location>
</feature>
<keyword evidence="7" id="KW-0418">Kinase</keyword>
<name>A0A9N8H9B5_9STRA</name>
<keyword evidence="6" id="KW-0812">Transmembrane</keyword>
<keyword evidence="1" id="KW-0433">Leucine-rich repeat</keyword>
<evidence type="ECO:0000256" key="4">
    <source>
        <dbReference type="ARBA" id="ARBA00023136"/>
    </source>
</evidence>
<dbReference type="SUPFAM" id="SSF52058">
    <property type="entry name" value="L domain-like"/>
    <property type="match status" value="1"/>
</dbReference>
<gene>
    <name evidence="7" type="ORF">SEMRO_269_G104030.1</name>
</gene>
<feature type="region of interest" description="Disordered" evidence="5">
    <location>
        <begin position="124"/>
        <end position="184"/>
    </location>
</feature>
<comment type="caution">
    <text evidence="7">The sequence shown here is derived from an EMBL/GenBank/DDBJ whole genome shotgun (WGS) entry which is preliminary data.</text>
</comment>
<keyword evidence="3" id="KW-0677">Repeat</keyword>
<accession>A0A9N8H9B5</accession>
<dbReference type="Proteomes" id="UP001153069">
    <property type="component" value="Unassembled WGS sequence"/>
</dbReference>
<evidence type="ECO:0000313" key="7">
    <source>
        <dbReference type="EMBL" id="CAB9506513.1"/>
    </source>
</evidence>
<reference evidence="7" key="1">
    <citation type="submission" date="2020-06" db="EMBL/GenBank/DDBJ databases">
        <authorList>
            <consortium name="Plant Systems Biology data submission"/>
        </authorList>
    </citation>
    <scope>NUCLEOTIDE SEQUENCE</scope>
    <source>
        <strain evidence="7">D6</strain>
    </source>
</reference>
<feature type="region of interest" description="Disordered" evidence="5">
    <location>
        <begin position="340"/>
        <end position="372"/>
    </location>
</feature>
<evidence type="ECO:0000256" key="3">
    <source>
        <dbReference type="ARBA" id="ARBA00022737"/>
    </source>
</evidence>
<proteinExistence type="predicted"/>
<evidence type="ECO:0000256" key="1">
    <source>
        <dbReference type="ARBA" id="ARBA00022614"/>
    </source>
</evidence>
<feature type="region of interest" description="Disordered" evidence="5">
    <location>
        <begin position="1"/>
        <end position="105"/>
    </location>
</feature>
<feature type="compositionally biased region" description="Low complexity" evidence="5">
    <location>
        <begin position="346"/>
        <end position="359"/>
    </location>
</feature>
<dbReference type="InterPro" id="IPR032675">
    <property type="entry name" value="LRR_dom_sf"/>
</dbReference>
<keyword evidence="4 6" id="KW-0472">Membrane</keyword>
<dbReference type="OrthoDB" id="20529at2759"/>
<evidence type="ECO:0000313" key="8">
    <source>
        <dbReference type="Proteomes" id="UP001153069"/>
    </source>
</evidence>
<dbReference type="Gene3D" id="3.80.10.10">
    <property type="entry name" value="Ribonuclease Inhibitor"/>
    <property type="match status" value="3"/>
</dbReference>
<feature type="compositionally biased region" description="Basic and acidic residues" evidence="5">
    <location>
        <begin position="1"/>
        <end position="17"/>
    </location>
</feature>
<keyword evidence="2" id="KW-0732">Signal</keyword>
<feature type="compositionally biased region" description="Low complexity" evidence="5">
    <location>
        <begin position="131"/>
        <end position="146"/>
    </location>
</feature>
<dbReference type="FunFam" id="3.80.10.10:FF:000041">
    <property type="entry name" value="LRR receptor-like serine/threonine-protein kinase ERECTA"/>
    <property type="match status" value="1"/>
</dbReference>
<dbReference type="InterPro" id="IPR001611">
    <property type="entry name" value="Leu-rich_rpt"/>
</dbReference>
<dbReference type="Pfam" id="PF13855">
    <property type="entry name" value="LRR_8"/>
    <property type="match status" value="1"/>
</dbReference>
<feature type="compositionally biased region" description="Acidic residues" evidence="5">
    <location>
        <begin position="168"/>
        <end position="177"/>
    </location>
</feature>